<sequence>MPGATGHVLQTALLQLTLLGVEAFLLLSAGVWSQWVCLAWLVHAAFSALYAVACVLDWHDAQARVALLAINVGFFVAMALVLAGQAWQLGSAQAWALLLVALPVGVVLLADMPISNRHMPLISPLQPLVGLELFVLWLALQRDRRGSGTSMNREDELYGRLIQDLHDGVGSRLTCIAAALEQGTPQQRGTAAQLQQCLVELKLLIDGARTEGSVVAHLANLRYRAQPLLNVAGIALHWDVEPSEQLESVQGDAATQVLRIAQEALANAIRHSGGRAVKVCCRALSSPAALLLEVYDDGRGLPFPTGSAWVESHWAHGKGLGGMRSRAVRLGGTLQLDSLPGEGTCVRLQVPIGGAMPPPGPSGRWFLPRKRTAGH</sequence>
<dbReference type="InterPro" id="IPR050482">
    <property type="entry name" value="Sensor_HK_TwoCompSys"/>
</dbReference>
<dbReference type="InterPro" id="IPR036890">
    <property type="entry name" value="HATPase_C_sf"/>
</dbReference>
<gene>
    <name evidence="6" type="ORF">ACFSF0_01095</name>
</gene>
<keyword evidence="4" id="KW-0812">Transmembrane</keyword>
<dbReference type="Pfam" id="PF02518">
    <property type="entry name" value="HATPase_c"/>
    <property type="match status" value="1"/>
</dbReference>
<evidence type="ECO:0000313" key="7">
    <source>
        <dbReference type="Proteomes" id="UP001597304"/>
    </source>
</evidence>
<evidence type="ECO:0000256" key="2">
    <source>
        <dbReference type="ARBA" id="ARBA00022777"/>
    </source>
</evidence>
<evidence type="ECO:0000259" key="5">
    <source>
        <dbReference type="SMART" id="SM00387"/>
    </source>
</evidence>
<evidence type="ECO:0000256" key="1">
    <source>
        <dbReference type="ARBA" id="ARBA00022679"/>
    </source>
</evidence>
<organism evidence="6 7">
    <name type="scientific">Ottowia flava</name>
    <dbReference type="NCBI Taxonomy" id="2675430"/>
    <lineage>
        <taxon>Bacteria</taxon>
        <taxon>Pseudomonadati</taxon>
        <taxon>Pseudomonadota</taxon>
        <taxon>Betaproteobacteria</taxon>
        <taxon>Burkholderiales</taxon>
        <taxon>Comamonadaceae</taxon>
        <taxon>Ottowia</taxon>
    </lineage>
</organism>
<feature type="transmembrane region" description="Helical" evidence="4">
    <location>
        <begin position="92"/>
        <end position="109"/>
    </location>
</feature>
<evidence type="ECO:0000313" key="6">
    <source>
        <dbReference type="EMBL" id="MFD1709192.1"/>
    </source>
</evidence>
<dbReference type="RefSeq" id="WP_377615024.1">
    <property type="nucleotide sequence ID" value="NZ_JBHUEJ010000003.1"/>
</dbReference>
<keyword evidence="2 6" id="KW-0418">Kinase</keyword>
<evidence type="ECO:0000256" key="4">
    <source>
        <dbReference type="SAM" id="Phobius"/>
    </source>
</evidence>
<dbReference type="Gene3D" id="3.30.565.10">
    <property type="entry name" value="Histidine kinase-like ATPase, C-terminal domain"/>
    <property type="match status" value="1"/>
</dbReference>
<protein>
    <submittedName>
        <fullName evidence="6">Sensor histidine kinase</fullName>
    </submittedName>
</protein>
<keyword evidence="1" id="KW-0808">Transferase</keyword>
<dbReference type="SUPFAM" id="SSF55874">
    <property type="entry name" value="ATPase domain of HSP90 chaperone/DNA topoisomerase II/histidine kinase"/>
    <property type="match status" value="1"/>
</dbReference>
<dbReference type="EMBL" id="JBHUEJ010000003">
    <property type="protein sequence ID" value="MFD1709192.1"/>
    <property type="molecule type" value="Genomic_DNA"/>
</dbReference>
<keyword evidence="7" id="KW-1185">Reference proteome</keyword>
<dbReference type="SMART" id="SM00387">
    <property type="entry name" value="HATPase_c"/>
    <property type="match status" value="1"/>
</dbReference>
<proteinExistence type="predicted"/>
<keyword evidence="4" id="KW-0472">Membrane</keyword>
<dbReference type="InterPro" id="IPR003594">
    <property type="entry name" value="HATPase_dom"/>
</dbReference>
<feature type="transmembrane region" description="Helical" evidence="4">
    <location>
        <begin position="38"/>
        <end position="58"/>
    </location>
</feature>
<keyword evidence="4" id="KW-1133">Transmembrane helix</keyword>
<reference evidence="7" key="1">
    <citation type="journal article" date="2019" name="Int. J. Syst. Evol. Microbiol.">
        <title>The Global Catalogue of Microorganisms (GCM) 10K type strain sequencing project: providing services to taxonomists for standard genome sequencing and annotation.</title>
        <authorList>
            <consortium name="The Broad Institute Genomics Platform"/>
            <consortium name="The Broad Institute Genome Sequencing Center for Infectious Disease"/>
            <person name="Wu L."/>
            <person name="Ma J."/>
        </authorList>
    </citation>
    <scope>NUCLEOTIDE SEQUENCE [LARGE SCALE GENOMIC DNA]</scope>
    <source>
        <strain evidence="7">LMG 29247</strain>
    </source>
</reference>
<dbReference type="CDD" id="cd16917">
    <property type="entry name" value="HATPase_UhpB-NarQ-NarX-like"/>
    <property type="match status" value="1"/>
</dbReference>
<keyword evidence="3" id="KW-0902">Two-component regulatory system</keyword>
<feature type="domain" description="Histidine kinase/HSP90-like ATPase" evidence="5">
    <location>
        <begin position="252"/>
        <end position="354"/>
    </location>
</feature>
<dbReference type="GO" id="GO:0016301">
    <property type="term" value="F:kinase activity"/>
    <property type="evidence" value="ECO:0007669"/>
    <property type="project" value="UniProtKB-KW"/>
</dbReference>
<accession>A0ABW4KMV8</accession>
<dbReference type="Proteomes" id="UP001597304">
    <property type="component" value="Unassembled WGS sequence"/>
</dbReference>
<comment type="caution">
    <text evidence="6">The sequence shown here is derived from an EMBL/GenBank/DDBJ whole genome shotgun (WGS) entry which is preliminary data.</text>
</comment>
<dbReference type="PANTHER" id="PTHR24421">
    <property type="entry name" value="NITRATE/NITRITE SENSOR PROTEIN NARX-RELATED"/>
    <property type="match status" value="1"/>
</dbReference>
<evidence type="ECO:0000256" key="3">
    <source>
        <dbReference type="ARBA" id="ARBA00023012"/>
    </source>
</evidence>
<feature type="transmembrane region" description="Helical" evidence="4">
    <location>
        <begin position="65"/>
        <end position="86"/>
    </location>
</feature>
<name>A0ABW4KMV8_9BURK</name>